<dbReference type="Gene3D" id="3.40.50.1000">
    <property type="entry name" value="HAD superfamily/HAD-like"/>
    <property type="match status" value="1"/>
</dbReference>
<keyword evidence="2" id="KW-0479">Metal-binding</keyword>
<proteinExistence type="predicted"/>
<evidence type="ECO:0000313" key="5">
    <source>
        <dbReference type="EMBL" id="KXS97996.1"/>
    </source>
</evidence>
<comment type="cofactor">
    <cofactor evidence="1">
        <name>Mg(2+)</name>
        <dbReference type="ChEBI" id="CHEBI:18420"/>
    </cofactor>
</comment>
<evidence type="ECO:0000256" key="1">
    <source>
        <dbReference type="ARBA" id="ARBA00001946"/>
    </source>
</evidence>
<dbReference type="Proteomes" id="UP000070133">
    <property type="component" value="Unassembled WGS sequence"/>
</dbReference>
<protein>
    <submittedName>
        <fullName evidence="5">Uncharacterized protein</fullName>
    </submittedName>
</protein>
<dbReference type="GO" id="GO:0046872">
    <property type="term" value="F:metal ion binding"/>
    <property type="evidence" value="ECO:0007669"/>
    <property type="project" value="UniProtKB-KW"/>
</dbReference>
<dbReference type="AlphaFoldDB" id="A0A139H6B0"/>
<name>A0A139H6B0_9PEZI</name>
<keyword evidence="3" id="KW-0460">Magnesium</keyword>
<comment type="caution">
    <text evidence="5">The sequence shown here is derived from an EMBL/GenBank/DDBJ whole genome shotgun (WGS) entry which is preliminary data.</text>
</comment>
<dbReference type="NCBIfam" id="TIGR01509">
    <property type="entry name" value="HAD-SF-IA-v3"/>
    <property type="match status" value="1"/>
</dbReference>
<dbReference type="InterPro" id="IPR023214">
    <property type="entry name" value="HAD_sf"/>
</dbReference>
<dbReference type="Gene3D" id="1.10.150.240">
    <property type="entry name" value="Putative phosphatase, domain 2"/>
    <property type="match status" value="1"/>
</dbReference>
<dbReference type="InterPro" id="IPR051600">
    <property type="entry name" value="Beta-PGM-like"/>
</dbReference>
<evidence type="ECO:0000256" key="2">
    <source>
        <dbReference type="ARBA" id="ARBA00022723"/>
    </source>
</evidence>
<gene>
    <name evidence="5" type="ORF">AC578_8749</name>
</gene>
<organism evidence="5 6">
    <name type="scientific">Pseudocercospora eumusae</name>
    <dbReference type="NCBI Taxonomy" id="321146"/>
    <lineage>
        <taxon>Eukaryota</taxon>
        <taxon>Fungi</taxon>
        <taxon>Dikarya</taxon>
        <taxon>Ascomycota</taxon>
        <taxon>Pezizomycotina</taxon>
        <taxon>Dothideomycetes</taxon>
        <taxon>Dothideomycetidae</taxon>
        <taxon>Mycosphaerellales</taxon>
        <taxon>Mycosphaerellaceae</taxon>
        <taxon>Pseudocercospora</taxon>
    </lineage>
</organism>
<dbReference type="InterPro" id="IPR006439">
    <property type="entry name" value="HAD-SF_hydro_IA"/>
</dbReference>
<dbReference type="SUPFAM" id="SSF56784">
    <property type="entry name" value="HAD-like"/>
    <property type="match status" value="1"/>
</dbReference>
<sequence length="249" mass="27670">MGKVKYILLDCDNTLCQSERLAFEACADLTNEVLEKYGIEARYDTDSLLEDFVGHNFRNMLVGLQKKHNFSMKPEEVDDYVAQELGRVTKKLSEKCVECPGVTEQLEWAKSQGYPMSVVSTSAKPRVIASLEKTNLMRFFTDATVYSAATSLNPPSSKPDPAIYLHACKELGVKPEECLTVEDSKSGATAGMRAGIPLIAYVGIYGLEEGKEKEAQMAKTLTEQCKAQVVMYDWKEFPEAVKKIEASLP</sequence>
<keyword evidence="4" id="KW-0119">Carbohydrate metabolism</keyword>
<evidence type="ECO:0000256" key="3">
    <source>
        <dbReference type="ARBA" id="ARBA00022842"/>
    </source>
</evidence>
<dbReference type="Pfam" id="PF13419">
    <property type="entry name" value="HAD_2"/>
    <property type="match status" value="1"/>
</dbReference>
<dbReference type="SFLD" id="SFLDS00003">
    <property type="entry name" value="Haloacid_Dehalogenase"/>
    <property type="match status" value="1"/>
</dbReference>
<dbReference type="InterPro" id="IPR041492">
    <property type="entry name" value="HAD_2"/>
</dbReference>
<dbReference type="CDD" id="cd07505">
    <property type="entry name" value="HAD_BPGM-like"/>
    <property type="match status" value="1"/>
</dbReference>
<evidence type="ECO:0000256" key="4">
    <source>
        <dbReference type="ARBA" id="ARBA00023277"/>
    </source>
</evidence>
<keyword evidence="6" id="KW-1185">Reference proteome</keyword>
<dbReference type="InterPro" id="IPR023198">
    <property type="entry name" value="PGP-like_dom2"/>
</dbReference>
<dbReference type="EMBL" id="LFZN01000126">
    <property type="protein sequence ID" value="KXS97996.1"/>
    <property type="molecule type" value="Genomic_DNA"/>
</dbReference>
<dbReference type="PANTHER" id="PTHR46193:SF18">
    <property type="entry name" value="HEXITOL PHOSPHATASE B"/>
    <property type="match status" value="1"/>
</dbReference>
<dbReference type="InterPro" id="IPR036412">
    <property type="entry name" value="HAD-like_sf"/>
</dbReference>
<dbReference type="PANTHER" id="PTHR46193">
    <property type="entry name" value="6-PHOSPHOGLUCONATE PHOSPHATASE"/>
    <property type="match status" value="1"/>
</dbReference>
<evidence type="ECO:0000313" key="6">
    <source>
        <dbReference type="Proteomes" id="UP000070133"/>
    </source>
</evidence>
<dbReference type="OrthoDB" id="2447880at2759"/>
<dbReference type="GO" id="GO:0016791">
    <property type="term" value="F:phosphatase activity"/>
    <property type="evidence" value="ECO:0007669"/>
    <property type="project" value="UniProtKB-ARBA"/>
</dbReference>
<accession>A0A139H6B0</accession>
<reference evidence="5 6" key="1">
    <citation type="submission" date="2015-07" db="EMBL/GenBank/DDBJ databases">
        <title>Comparative genomics of the Sigatoka disease complex on banana suggests a link between parallel evolutionary changes in Pseudocercospora fijiensis and Pseudocercospora eumusae and increased virulence on the banana host.</title>
        <authorList>
            <person name="Chang T.-C."/>
            <person name="Salvucci A."/>
            <person name="Crous P.W."/>
            <person name="Stergiopoulos I."/>
        </authorList>
    </citation>
    <scope>NUCLEOTIDE SEQUENCE [LARGE SCALE GENOMIC DNA]</scope>
    <source>
        <strain evidence="5 6">CBS 114824</strain>
    </source>
</reference>
<dbReference type="SFLD" id="SFLDG01129">
    <property type="entry name" value="C1.5:_HAD__Beta-PGM__Phosphata"/>
    <property type="match status" value="1"/>
</dbReference>